<dbReference type="Gene3D" id="2.60.40.10">
    <property type="entry name" value="Immunoglobulins"/>
    <property type="match status" value="1"/>
</dbReference>
<name>A0A8J2TUZ3_9FLAO</name>
<protein>
    <recommendedName>
        <fullName evidence="4">DUF1573 domain-containing protein</fullName>
    </recommendedName>
</protein>
<evidence type="ECO:0000313" key="2">
    <source>
        <dbReference type="EMBL" id="GFZ93063.1"/>
    </source>
</evidence>
<feature type="signal peptide" evidence="1">
    <location>
        <begin position="1"/>
        <end position="25"/>
    </location>
</feature>
<dbReference type="InterPro" id="IPR013783">
    <property type="entry name" value="Ig-like_fold"/>
</dbReference>
<sequence length="146" mass="16069">MKQSINTLQLVKSKLLFVFCLFIYATNFSQDIATDTNSGILTFVTDEIDYGTINQNDNGERTFKFTNTGKSPIVITNVKTSCGCTVPSYAKTPILPGETSEIKVKYATNRIGVFKKTITVMSNASESNKILKIKGEVLNPNNDGKI</sequence>
<evidence type="ECO:0000256" key="1">
    <source>
        <dbReference type="SAM" id="SignalP"/>
    </source>
</evidence>
<gene>
    <name evidence="2" type="ORF">GCM10011531_26360</name>
</gene>
<feature type="chain" id="PRO_5035144386" description="DUF1573 domain-containing protein" evidence="1">
    <location>
        <begin position="26"/>
        <end position="146"/>
    </location>
</feature>
<dbReference type="EMBL" id="BMIC01000007">
    <property type="protein sequence ID" value="GFZ93063.1"/>
    <property type="molecule type" value="Genomic_DNA"/>
</dbReference>
<dbReference type="PANTHER" id="PTHR37833">
    <property type="entry name" value="LIPOPROTEIN-RELATED"/>
    <property type="match status" value="1"/>
</dbReference>
<evidence type="ECO:0008006" key="4">
    <source>
        <dbReference type="Google" id="ProtNLM"/>
    </source>
</evidence>
<dbReference type="InterPro" id="IPR011467">
    <property type="entry name" value="DUF1573"/>
</dbReference>
<organism evidence="2 3">
    <name type="scientific">Aquaticitalea lipolytica</name>
    <dbReference type="NCBI Taxonomy" id="1247562"/>
    <lineage>
        <taxon>Bacteria</taxon>
        <taxon>Pseudomonadati</taxon>
        <taxon>Bacteroidota</taxon>
        <taxon>Flavobacteriia</taxon>
        <taxon>Flavobacteriales</taxon>
        <taxon>Flavobacteriaceae</taxon>
        <taxon>Aquaticitalea</taxon>
    </lineage>
</organism>
<reference evidence="2 3" key="1">
    <citation type="journal article" date="2014" name="Int. J. Syst. Evol. Microbiol.">
        <title>Complete genome sequence of Corynebacterium casei LMG S-19264T (=DSM 44701T), isolated from a smear-ripened cheese.</title>
        <authorList>
            <consortium name="US DOE Joint Genome Institute (JGI-PGF)"/>
            <person name="Walter F."/>
            <person name="Albersmeier A."/>
            <person name="Kalinowski J."/>
            <person name="Ruckert C."/>
        </authorList>
    </citation>
    <scope>NUCLEOTIDE SEQUENCE [LARGE SCALE GENOMIC DNA]</scope>
    <source>
        <strain evidence="2 3">CGMCC 1.15295</strain>
    </source>
</reference>
<keyword evidence="1" id="KW-0732">Signal</keyword>
<dbReference type="Proteomes" id="UP000598120">
    <property type="component" value="Unassembled WGS sequence"/>
</dbReference>
<dbReference type="Pfam" id="PF07610">
    <property type="entry name" value="DUF1573"/>
    <property type="match status" value="1"/>
</dbReference>
<comment type="caution">
    <text evidence="2">The sequence shown here is derived from an EMBL/GenBank/DDBJ whole genome shotgun (WGS) entry which is preliminary data.</text>
</comment>
<keyword evidence="3" id="KW-1185">Reference proteome</keyword>
<accession>A0A8J2TUZ3</accession>
<dbReference type="PANTHER" id="PTHR37833:SF1">
    <property type="entry name" value="SIGNAL PEPTIDE PROTEIN"/>
    <property type="match status" value="1"/>
</dbReference>
<dbReference type="RefSeq" id="WP_188606864.1">
    <property type="nucleotide sequence ID" value="NZ_BMIC01000007.1"/>
</dbReference>
<proteinExistence type="predicted"/>
<dbReference type="AlphaFoldDB" id="A0A8J2TUZ3"/>
<evidence type="ECO:0000313" key="3">
    <source>
        <dbReference type="Proteomes" id="UP000598120"/>
    </source>
</evidence>